<organism evidence="3 4">
    <name type="scientific">Collybia nuda</name>
    <dbReference type="NCBI Taxonomy" id="64659"/>
    <lineage>
        <taxon>Eukaryota</taxon>
        <taxon>Fungi</taxon>
        <taxon>Dikarya</taxon>
        <taxon>Basidiomycota</taxon>
        <taxon>Agaricomycotina</taxon>
        <taxon>Agaricomycetes</taxon>
        <taxon>Agaricomycetidae</taxon>
        <taxon>Agaricales</taxon>
        <taxon>Tricholomatineae</taxon>
        <taxon>Clitocybaceae</taxon>
        <taxon>Collybia</taxon>
    </lineage>
</organism>
<dbReference type="OrthoDB" id="3364132at2759"/>
<dbReference type="Pfam" id="PF25534">
    <property type="entry name" value="DUF7918"/>
    <property type="match status" value="1"/>
</dbReference>
<proteinExistence type="predicted"/>
<feature type="domain" description="DUF7918" evidence="2">
    <location>
        <begin position="22"/>
        <end position="220"/>
    </location>
</feature>
<accession>A0A9P6CKJ8</accession>
<name>A0A9P6CKJ8_9AGAR</name>
<gene>
    <name evidence="3" type="ORF">BDZ94DRAFT_1257779</name>
</gene>
<dbReference type="AlphaFoldDB" id="A0A9P6CKJ8"/>
<feature type="region of interest" description="Disordered" evidence="1">
    <location>
        <begin position="217"/>
        <end position="239"/>
    </location>
</feature>
<evidence type="ECO:0000313" key="3">
    <source>
        <dbReference type="EMBL" id="KAF9463929.1"/>
    </source>
</evidence>
<keyword evidence="4" id="KW-1185">Reference proteome</keyword>
<dbReference type="EMBL" id="MU150258">
    <property type="protein sequence ID" value="KAF9463929.1"/>
    <property type="molecule type" value="Genomic_DNA"/>
</dbReference>
<dbReference type="InterPro" id="IPR057678">
    <property type="entry name" value="DUF7918"/>
</dbReference>
<evidence type="ECO:0000259" key="2">
    <source>
        <dbReference type="Pfam" id="PF25534"/>
    </source>
</evidence>
<reference evidence="3" key="1">
    <citation type="submission" date="2020-11" db="EMBL/GenBank/DDBJ databases">
        <authorList>
            <consortium name="DOE Joint Genome Institute"/>
            <person name="Ahrendt S."/>
            <person name="Riley R."/>
            <person name="Andreopoulos W."/>
            <person name="Labutti K."/>
            <person name="Pangilinan J."/>
            <person name="Ruiz-Duenas F.J."/>
            <person name="Barrasa J.M."/>
            <person name="Sanchez-Garcia M."/>
            <person name="Camarero S."/>
            <person name="Miyauchi S."/>
            <person name="Serrano A."/>
            <person name="Linde D."/>
            <person name="Babiker R."/>
            <person name="Drula E."/>
            <person name="Ayuso-Fernandez I."/>
            <person name="Pacheco R."/>
            <person name="Padilla G."/>
            <person name="Ferreira P."/>
            <person name="Barriuso J."/>
            <person name="Kellner H."/>
            <person name="Castanera R."/>
            <person name="Alfaro M."/>
            <person name="Ramirez L."/>
            <person name="Pisabarro A.G."/>
            <person name="Kuo A."/>
            <person name="Tritt A."/>
            <person name="Lipzen A."/>
            <person name="He G."/>
            <person name="Yan M."/>
            <person name="Ng V."/>
            <person name="Cullen D."/>
            <person name="Martin F."/>
            <person name="Rosso M.-N."/>
            <person name="Henrissat B."/>
            <person name="Hibbett D."/>
            <person name="Martinez A.T."/>
            <person name="Grigoriev I.V."/>
        </authorList>
    </citation>
    <scope>NUCLEOTIDE SEQUENCE</scope>
    <source>
        <strain evidence="3">CBS 247.69</strain>
    </source>
</reference>
<protein>
    <recommendedName>
        <fullName evidence="2">DUF7918 domain-containing protein</fullName>
    </recommendedName>
</protein>
<sequence length="298" mass="33083">MPWARRVCFYITSKMPSFGTFKACISVEGTTLHEYSVTTNEQSNTITCWIPSEVGKKFSVKIGTTAPHSTLLLCDLSIDGNFLRRASLINRVDGMSTITSVATSATTYRHLVFSSVELTDDDAFLDTANVKDLGDISLKIFEVLQFHQTETFLPEGLRVPDGKVHERSKKITGHRVGLGPEKSRNPCRRMFVAEKVGSVLVTFLFKYRPIDILRADGIAPTGSSTPQKLTGKRKVEDDEDKKLVREIPGGGEQPPLLKGGTYPTQMRLPTAISSVSPKKRVKIEYHHSIPSREVIDLT</sequence>
<feature type="region of interest" description="Disordered" evidence="1">
    <location>
        <begin position="245"/>
        <end position="264"/>
    </location>
</feature>
<dbReference type="Proteomes" id="UP000807353">
    <property type="component" value="Unassembled WGS sequence"/>
</dbReference>
<evidence type="ECO:0000313" key="4">
    <source>
        <dbReference type="Proteomes" id="UP000807353"/>
    </source>
</evidence>
<dbReference type="PANTHER" id="PTHR36223">
    <property type="entry name" value="BETA-LACTAMASE-TYPE TRANSPEPTIDASE FOLD DOMAIN CONTAINING PROTEIN"/>
    <property type="match status" value="1"/>
</dbReference>
<dbReference type="PANTHER" id="PTHR36223:SF1">
    <property type="entry name" value="TRANSCRIPTION ELONGATION FACTOR EAF N-TERMINAL DOMAIN-CONTAINING PROTEIN"/>
    <property type="match status" value="1"/>
</dbReference>
<evidence type="ECO:0000256" key="1">
    <source>
        <dbReference type="SAM" id="MobiDB-lite"/>
    </source>
</evidence>
<comment type="caution">
    <text evidence="3">The sequence shown here is derived from an EMBL/GenBank/DDBJ whole genome shotgun (WGS) entry which is preliminary data.</text>
</comment>